<comment type="function">
    <text evidence="9">Part of the tripartite ATP-independent periplasmic (TRAP) transport system.</text>
</comment>
<feature type="transmembrane region" description="Helical" evidence="9">
    <location>
        <begin position="50"/>
        <end position="73"/>
    </location>
</feature>
<feature type="domain" description="Tripartite ATP-independent periplasmic transporters DctQ component" evidence="10">
    <location>
        <begin position="30"/>
        <end position="161"/>
    </location>
</feature>
<dbReference type="InterPro" id="IPR055348">
    <property type="entry name" value="DctQ"/>
</dbReference>
<accession>A0A378XF82</accession>
<protein>
    <recommendedName>
        <fullName evidence="9">TRAP transporter small permease protein</fullName>
    </recommendedName>
</protein>
<dbReference type="Pfam" id="PF04290">
    <property type="entry name" value="DctQ"/>
    <property type="match status" value="1"/>
</dbReference>
<keyword evidence="6 9" id="KW-1133">Transmembrane helix</keyword>
<feature type="transmembrane region" description="Helical" evidence="9">
    <location>
        <begin position="22"/>
        <end position="44"/>
    </location>
</feature>
<gene>
    <name evidence="12" type="primary">siaT_4</name>
    <name evidence="11" type="ORF">I6G29_02915</name>
    <name evidence="12" type="ORF">NCTC11997_00630</name>
</gene>
<dbReference type="PANTHER" id="PTHR35011">
    <property type="entry name" value="2,3-DIKETO-L-GULONATE TRAP TRANSPORTER SMALL PERMEASE PROTEIN YIAM"/>
    <property type="match status" value="1"/>
</dbReference>
<organism evidence="12 13">
    <name type="scientific">Oligella ureolytica</name>
    <dbReference type="NCBI Taxonomy" id="90244"/>
    <lineage>
        <taxon>Bacteria</taxon>
        <taxon>Pseudomonadati</taxon>
        <taxon>Pseudomonadota</taxon>
        <taxon>Betaproteobacteria</taxon>
        <taxon>Burkholderiales</taxon>
        <taxon>Alcaligenaceae</taxon>
        <taxon>Oligella</taxon>
    </lineage>
</organism>
<proteinExistence type="inferred from homology"/>
<dbReference type="EMBL" id="CP065725">
    <property type="protein sequence ID" value="QPT40559.1"/>
    <property type="molecule type" value="Genomic_DNA"/>
</dbReference>
<evidence type="ECO:0000256" key="3">
    <source>
        <dbReference type="ARBA" id="ARBA00022475"/>
    </source>
</evidence>
<sequence length="169" mass="19405">MHSLFLCFVNAITSVNRFFFRLASLFIFIIVFSMFYEVISRYIFHAPTTWGLELATLLFGPYFLLGGAYLLHLKGHVNLDIIKNSLPKPIQKGLEVFAYVVIIIFCFILFQYAYPAAVDSFNYKETTFSAWNPPLWPTKLVIPFALILLSLQSVAELIRLLIQGKEKPV</sequence>
<evidence type="ECO:0000313" key="13">
    <source>
        <dbReference type="Proteomes" id="UP000254603"/>
    </source>
</evidence>
<evidence type="ECO:0000313" key="11">
    <source>
        <dbReference type="EMBL" id="QPT40559.1"/>
    </source>
</evidence>
<dbReference type="OrthoDB" id="5420906at2"/>
<dbReference type="InterPro" id="IPR007387">
    <property type="entry name" value="TRAP_DctQ"/>
</dbReference>
<name>A0A378XF82_9BURK</name>
<reference evidence="11 14" key="2">
    <citation type="submission" date="2020-12" db="EMBL/GenBank/DDBJ databases">
        <title>FDA dAtabase for Regulatory Grade micrObial Sequences (FDA-ARGOS): Supporting development and validation of Infectious Disease Dx tests.</title>
        <authorList>
            <person name="Sproer C."/>
            <person name="Gronow S."/>
            <person name="Severitt S."/>
            <person name="Schroder I."/>
            <person name="Tallon L."/>
            <person name="Sadzewicz L."/>
            <person name="Zhao X."/>
            <person name="Boylan J."/>
            <person name="Ott S."/>
            <person name="Bowen H."/>
            <person name="Vavikolanu K."/>
            <person name="Mehta A."/>
            <person name="Aluvathingal J."/>
            <person name="Nadendla S."/>
            <person name="Lowell S."/>
            <person name="Myers T."/>
            <person name="Yan Y."/>
            <person name="Sichtig H."/>
        </authorList>
    </citation>
    <scope>NUCLEOTIDE SEQUENCE [LARGE SCALE GENOMIC DNA]</scope>
    <source>
        <strain evidence="11 14">FDAARGOS_872</strain>
    </source>
</reference>
<keyword evidence="2 9" id="KW-0813">Transport</keyword>
<reference evidence="12 13" key="1">
    <citation type="submission" date="2018-06" db="EMBL/GenBank/DDBJ databases">
        <authorList>
            <consortium name="Pathogen Informatics"/>
            <person name="Doyle S."/>
        </authorList>
    </citation>
    <scope>NUCLEOTIDE SEQUENCE [LARGE SCALE GENOMIC DNA]</scope>
    <source>
        <strain evidence="12 13">NCTC11997</strain>
    </source>
</reference>
<evidence type="ECO:0000256" key="2">
    <source>
        <dbReference type="ARBA" id="ARBA00022448"/>
    </source>
</evidence>
<keyword evidence="4 9" id="KW-0997">Cell inner membrane</keyword>
<dbReference type="AlphaFoldDB" id="A0A378XF82"/>
<dbReference type="STRING" id="1122619.GCA_000373745_01793"/>
<keyword evidence="7 9" id="KW-0472">Membrane</keyword>
<dbReference type="RefSeq" id="WP_018574969.1">
    <property type="nucleotide sequence ID" value="NZ_UGSB01000001.1"/>
</dbReference>
<evidence type="ECO:0000313" key="12">
    <source>
        <dbReference type="EMBL" id="SUA51497.1"/>
    </source>
</evidence>
<dbReference type="GO" id="GO:0022857">
    <property type="term" value="F:transmembrane transporter activity"/>
    <property type="evidence" value="ECO:0007669"/>
    <property type="project" value="UniProtKB-UniRule"/>
</dbReference>
<comment type="subunit">
    <text evidence="9">The complex comprises the extracytoplasmic solute receptor protein and the two transmembrane proteins.</text>
</comment>
<dbReference type="PANTHER" id="PTHR35011:SF4">
    <property type="entry name" value="SLL1102 PROTEIN"/>
    <property type="match status" value="1"/>
</dbReference>
<feature type="transmembrane region" description="Helical" evidence="9">
    <location>
        <begin position="94"/>
        <end position="114"/>
    </location>
</feature>
<evidence type="ECO:0000256" key="8">
    <source>
        <dbReference type="ARBA" id="ARBA00038436"/>
    </source>
</evidence>
<comment type="subcellular location">
    <subcellularLocation>
        <location evidence="1 9">Cell inner membrane</location>
        <topology evidence="1 9">Multi-pass membrane protein</topology>
    </subcellularLocation>
</comment>
<feature type="transmembrane region" description="Helical" evidence="9">
    <location>
        <begin position="140"/>
        <end position="162"/>
    </location>
</feature>
<evidence type="ECO:0000256" key="9">
    <source>
        <dbReference type="RuleBase" id="RU369079"/>
    </source>
</evidence>
<keyword evidence="3" id="KW-1003">Cell membrane</keyword>
<comment type="similarity">
    <text evidence="8 9">Belongs to the TRAP transporter small permease family.</text>
</comment>
<evidence type="ECO:0000259" key="10">
    <source>
        <dbReference type="Pfam" id="PF04290"/>
    </source>
</evidence>
<keyword evidence="5 9" id="KW-0812">Transmembrane</keyword>
<dbReference type="Proteomes" id="UP000254603">
    <property type="component" value="Unassembled WGS sequence"/>
</dbReference>
<dbReference type="EMBL" id="UGSB01000001">
    <property type="protein sequence ID" value="SUA51497.1"/>
    <property type="molecule type" value="Genomic_DNA"/>
</dbReference>
<evidence type="ECO:0000256" key="1">
    <source>
        <dbReference type="ARBA" id="ARBA00004429"/>
    </source>
</evidence>
<evidence type="ECO:0000256" key="6">
    <source>
        <dbReference type="ARBA" id="ARBA00022989"/>
    </source>
</evidence>
<evidence type="ECO:0000256" key="5">
    <source>
        <dbReference type="ARBA" id="ARBA00022692"/>
    </source>
</evidence>
<evidence type="ECO:0000256" key="4">
    <source>
        <dbReference type="ARBA" id="ARBA00022519"/>
    </source>
</evidence>
<dbReference type="Proteomes" id="UP000594903">
    <property type="component" value="Chromosome"/>
</dbReference>
<evidence type="ECO:0000256" key="7">
    <source>
        <dbReference type="ARBA" id="ARBA00023136"/>
    </source>
</evidence>
<keyword evidence="14" id="KW-1185">Reference proteome</keyword>
<dbReference type="GO" id="GO:0005886">
    <property type="term" value="C:plasma membrane"/>
    <property type="evidence" value="ECO:0007669"/>
    <property type="project" value="UniProtKB-SubCell"/>
</dbReference>
<evidence type="ECO:0000313" key="14">
    <source>
        <dbReference type="Proteomes" id="UP000594903"/>
    </source>
</evidence>